<accession>A0A6G1L7G2</accession>
<proteinExistence type="predicted"/>
<feature type="non-terminal residue" evidence="1">
    <location>
        <position position="1"/>
    </location>
</feature>
<keyword evidence="2" id="KW-1185">Reference proteome</keyword>
<gene>
    <name evidence="1" type="ORF">EJ03DRAFT_249579</name>
</gene>
<sequence>IIVDQRLFRTEKDRLGIGNRRIFPSQEIIVLEGGRMPFIAHQTNEGPLSRRLVSEAYVRGIMHGEAVP</sequence>
<reference evidence="1" key="1">
    <citation type="journal article" date="2020" name="Stud. Mycol.">
        <title>101 Dothideomycetes genomes: a test case for predicting lifestyles and emergence of pathogens.</title>
        <authorList>
            <person name="Haridas S."/>
            <person name="Albert R."/>
            <person name="Binder M."/>
            <person name="Bloem J."/>
            <person name="Labutti K."/>
            <person name="Salamov A."/>
            <person name="Andreopoulos B."/>
            <person name="Baker S."/>
            <person name="Barry K."/>
            <person name="Bills G."/>
            <person name="Bluhm B."/>
            <person name="Cannon C."/>
            <person name="Castanera R."/>
            <person name="Culley D."/>
            <person name="Daum C."/>
            <person name="Ezra D."/>
            <person name="Gonzalez J."/>
            <person name="Henrissat B."/>
            <person name="Kuo A."/>
            <person name="Liang C."/>
            <person name="Lipzen A."/>
            <person name="Lutzoni F."/>
            <person name="Magnuson J."/>
            <person name="Mondo S."/>
            <person name="Nolan M."/>
            <person name="Ohm R."/>
            <person name="Pangilinan J."/>
            <person name="Park H.-J."/>
            <person name="Ramirez L."/>
            <person name="Alfaro M."/>
            <person name="Sun H."/>
            <person name="Tritt A."/>
            <person name="Yoshinaga Y."/>
            <person name="Zwiers L.-H."/>
            <person name="Turgeon B."/>
            <person name="Goodwin S."/>
            <person name="Spatafora J."/>
            <person name="Crous P."/>
            <person name="Grigoriev I."/>
        </authorList>
    </citation>
    <scope>NUCLEOTIDE SEQUENCE</scope>
    <source>
        <strain evidence="1">CBS 116005</strain>
    </source>
</reference>
<dbReference type="AlphaFoldDB" id="A0A6G1L7G2"/>
<dbReference type="Proteomes" id="UP000799436">
    <property type="component" value="Unassembled WGS sequence"/>
</dbReference>
<protein>
    <submittedName>
        <fullName evidence="1">Uncharacterized protein</fullName>
    </submittedName>
</protein>
<dbReference type="EMBL" id="ML995840">
    <property type="protein sequence ID" value="KAF2768785.1"/>
    <property type="molecule type" value="Genomic_DNA"/>
</dbReference>
<evidence type="ECO:0000313" key="2">
    <source>
        <dbReference type="Proteomes" id="UP000799436"/>
    </source>
</evidence>
<feature type="non-terminal residue" evidence="1">
    <location>
        <position position="68"/>
    </location>
</feature>
<name>A0A6G1L7G2_9PEZI</name>
<organism evidence="1 2">
    <name type="scientific">Teratosphaeria nubilosa</name>
    <dbReference type="NCBI Taxonomy" id="161662"/>
    <lineage>
        <taxon>Eukaryota</taxon>
        <taxon>Fungi</taxon>
        <taxon>Dikarya</taxon>
        <taxon>Ascomycota</taxon>
        <taxon>Pezizomycotina</taxon>
        <taxon>Dothideomycetes</taxon>
        <taxon>Dothideomycetidae</taxon>
        <taxon>Mycosphaerellales</taxon>
        <taxon>Teratosphaeriaceae</taxon>
        <taxon>Teratosphaeria</taxon>
    </lineage>
</organism>
<dbReference type="Pfam" id="PF26639">
    <property type="entry name" value="Het-6_barrel"/>
    <property type="match status" value="1"/>
</dbReference>
<dbReference type="OrthoDB" id="2157530at2759"/>
<evidence type="ECO:0000313" key="1">
    <source>
        <dbReference type="EMBL" id="KAF2768785.1"/>
    </source>
</evidence>